<reference evidence="20 21" key="1">
    <citation type="submission" date="2021-08" db="EMBL/GenBank/DDBJ databases">
        <title>Draft Genome Sequence of Phanerochaete sordida strain YK-624.</title>
        <authorList>
            <person name="Mori T."/>
            <person name="Dohra H."/>
            <person name="Suzuki T."/>
            <person name="Kawagishi H."/>
            <person name="Hirai H."/>
        </authorList>
    </citation>
    <scope>NUCLEOTIDE SEQUENCE [LARGE SCALE GENOMIC DNA]</scope>
    <source>
        <strain evidence="20 21">YK-624</strain>
    </source>
</reference>
<dbReference type="InterPro" id="IPR023600">
    <property type="entry name" value="Folylpolyglutamate_synth_euk"/>
</dbReference>
<organism evidence="20 21">
    <name type="scientific">Phanerochaete sordida</name>
    <dbReference type="NCBI Taxonomy" id="48140"/>
    <lineage>
        <taxon>Eukaryota</taxon>
        <taxon>Fungi</taxon>
        <taxon>Dikarya</taxon>
        <taxon>Basidiomycota</taxon>
        <taxon>Agaricomycotina</taxon>
        <taxon>Agaricomycetes</taxon>
        <taxon>Polyporales</taxon>
        <taxon>Phanerochaetaceae</taxon>
        <taxon>Phanerochaete</taxon>
    </lineage>
</organism>
<comment type="function">
    <text evidence="17">Catalyzes conversion of folates to polyglutamate derivatives allowing concentration of folate compounds in the cell and the intracellular retention of these cofactors, which are important substrates for most of the folate-dependent enzymes that are involved in one-carbon transfer reactions involved in purine, pyrimidine and amino acid synthesis.</text>
</comment>
<evidence type="ECO:0000256" key="5">
    <source>
        <dbReference type="ARBA" id="ARBA00008276"/>
    </source>
</evidence>
<keyword evidence="9 19" id="KW-0479">Metal-binding</keyword>
<evidence type="ECO:0000256" key="15">
    <source>
        <dbReference type="ARBA" id="ARBA00023136"/>
    </source>
</evidence>
<evidence type="ECO:0000256" key="16">
    <source>
        <dbReference type="ARBA" id="ARBA00047493"/>
    </source>
</evidence>
<evidence type="ECO:0000256" key="11">
    <source>
        <dbReference type="ARBA" id="ARBA00022792"/>
    </source>
</evidence>
<evidence type="ECO:0000256" key="10">
    <source>
        <dbReference type="ARBA" id="ARBA00022741"/>
    </source>
</evidence>
<evidence type="ECO:0000313" key="20">
    <source>
        <dbReference type="EMBL" id="GJE84386.1"/>
    </source>
</evidence>
<dbReference type="EMBL" id="BPQB01000001">
    <property type="protein sequence ID" value="GJE84386.1"/>
    <property type="molecule type" value="Genomic_DNA"/>
</dbReference>
<evidence type="ECO:0000256" key="2">
    <source>
        <dbReference type="ARBA" id="ARBA00004305"/>
    </source>
</evidence>
<dbReference type="GO" id="GO:0005759">
    <property type="term" value="C:mitochondrial matrix"/>
    <property type="evidence" value="ECO:0007669"/>
    <property type="project" value="UniProtKB-SubCell"/>
</dbReference>
<dbReference type="EC" id="6.3.2.17" evidence="17"/>
<dbReference type="GO" id="GO:0005743">
    <property type="term" value="C:mitochondrial inner membrane"/>
    <property type="evidence" value="ECO:0007669"/>
    <property type="project" value="UniProtKB-SubCell"/>
</dbReference>
<evidence type="ECO:0000256" key="14">
    <source>
        <dbReference type="ARBA" id="ARBA00023128"/>
    </source>
</evidence>
<accession>A0A9P3L6U8</accession>
<keyword evidence="21" id="KW-1185">Reference proteome</keyword>
<comment type="subcellular location">
    <subcellularLocation>
        <location evidence="3">Cytoplasm</location>
    </subcellularLocation>
    <subcellularLocation>
        <location evidence="1">Mitochondrion inner membrane</location>
    </subcellularLocation>
    <subcellularLocation>
        <location evidence="2">Mitochondrion matrix</location>
    </subcellularLocation>
</comment>
<dbReference type="PIRSF" id="PIRSF038895">
    <property type="entry name" value="FPGS"/>
    <property type="match status" value="1"/>
</dbReference>
<dbReference type="NCBIfam" id="TIGR01499">
    <property type="entry name" value="folC"/>
    <property type="match status" value="1"/>
</dbReference>
<keyword evidence="10 18" id="KW-0547">Nucleotide-binding</keyword>
<evidence type="ECO:0000256" key="18">
    <source>
        <dbReference type="PIRSR" id="PIRSR038895-1"/>
    </source>
</evidence>
<keyword evidence="14" id="KW-0496">Mitochondrion</keyword>
<dbReference type="GO" id="GO:0005829">
    <property type="term" value="C:cytosol"/>
    <property type="evidence" value="ECO:0007669"/>
    <property type="project" value="TreeGrafter"/>
</dbReference>
<protein>
    <recommendedName>
        <fullName evidence="17">Folylpolyglutamate synthase</fullName>
        <ecNumber evidence="17">6.3.2.17</ecNumber>
    </recommendedName>
    <alternativeName>
        <fullName evidence="17">Folylpoly-gamma-glutamate synthetase</fullName>
    </alternativeName>
    <alternativeName>
        <fullName evidence="17">Tetrahydrofolylpolyglutamate synthase</fullName>
    </alternativeName>
</protein>
<comment type="similarity">
    <text evidence="5 17">Belongs to the folylpolyglutamate synthase family.</text>
</comment>
<dbReference type="InterPro" id="IPR036565">
    <property type="entry name" value="Mur-like_cat_sf"/>
</dbReference>
<feature type="binding site" evidence="19">
    <location>
        <position position="95"/>
    </location>
    <ligand>
        <name>Mg(2+)</name>
        <dbReference type="ChEBI" id="CHEBI:18420"/>
        <label>1</label>
    </ligand>
</feature>
<evidence type="ECO:0000256" key="12">
    <source>
        <dbReference type="ARBA" id="ARBA00022840"/>
    </source>
</evidence>
<dbReference type="Gene3D" id="3.90.190.20">
    <property type="entry name" value="Mur ligase, C-terminal domain"/>
    <property type="match status" value="1"/>
</dbReference>
<sequence length="502" mass="54670">MSSTRSYADAVDHLNSLQSNAATLDAVRASGGRLSEFAIPEMLEYLGRIGYEAEDLNALNVIHVTGTKGKGSTCAFTNSILRHVKPEWRVGLYTSPHLVAVRERIRVNGSPISEEDFARFFFEVWDRLDKNEVRAHPSTPSKPAYFRFVTLVAFHAFLSLKVDATILEVGVGGAYDSTNIVPRPTVTGVSALGIDHVGVLGKTIPEIAWQKAGIYKPGVPALTVEQPEEGMKVLEQRAAELKTASFEVVHAIPALDTIRLGLSGAHQRQNAALAVRLAQKFLSLRAGEPELPADALPPQYVAALQATRWPGRCQTVRDPAHAGTTWFLDGAHTLESLECCVRWFVSPDAALRTPPDARPRRVLVFNCTAGRTGATFLRAMLEGIEQLLQEHAREGESSGTFFDQVVFCTNVTYASGNYKGDLTSKNVHGHDLVALKVQHELADAWRTLLPSFPADRLHVLPSVEHAVNIVRQEPQPVDVLVAGSLHLVGGIIEVAGLKDVAL</sequence>
<dbReference type="InterPro" id="IPR036615">
    <property type="entry name" value="Mur_ligase_C_dom_sf"/>
</dbReference>
<name>A0A9P3L6U8_9APHY</name>
<evidence type="ECO:0000256" key="17">
    <source>
        <dbReference type="PIRNR" id="PIRNR038895"/>
    </source>
</evidence>
<comment type="catalytic activity">
    <reaction evidence="16 17">
        <text>(6S)-5,6,7,8-tetrahydrofolyl-(gamma-L-Glu)(n) + L-glutamate + ATP = (6S)-5,6,7,8-tetrahydrofolyl-(gamma-L-Glu)(n+1) + ADP + phosphate + H(+)</text>
        <dbReference type="Rhea" id="RHEA:10580"/>
        <dbReference type="Rhea" id="RHEA-COMP:14738"/>
        <dbReference type="Rhea" id="RHEA-COMP:14740"/>
        <dbReference type="ChEBI" id="CHEBI:15378"/>
        <dbReference type="ChEBI" id="CHEBI:29985"/>
        <dbReference type="ChEBI" id="CHEBI:30616"/>
        <dbReference type="ChEBI" id="CHEBI:43474"/>
        <dbReference type="ChEBI" id="CHEBI:141005"/>
        <dbReference type="ChEBI" id="CHEBI:456216"/>
        <dbReference type="EC" id="6.3.2.17"/>
    </reaction>
</comment>
<keyword evidence="7 17" id="KW-0554">One-carbon metabolism</keyword>
<comment type="pathway">
    <text evidence="4 17">Cofactor biosynthesis; tetrahydrofolylpolyglutamate biosynthesis.</text>
</comment>
<keyword evidence="13 19" id="KW-0460">Magnesium</keyword>
<evidence type="ECO:0000256" key="13">
    <source>
        <dbReference type="ARBA" id="ARBA00022842"/>
    </source>
</evidence>
<evidence type="ECO:0000256" key="9">
    <source>
        <dbReference type="ARBA" id="ARBA00022723"/>
    </source>
</evidence>
<comment type="cofactor">
    <cofactor evidence="17">
        <name>a monovalent cation</name>
        <dbReference type="ChEBI" id="CHEBI:60242"/>
    </cofactor>
    <text evidence="17">A monovalent cation.</text>
</comment>
<dbReference type="InterPro" id="IPR018109">
    <property type="entry name" value="Folylpolyglutamate_synth_CS"/>
</dbReference>
<evidence type="ECO:0000256" key="3">
    <source>
        <dbReference type="ARBA" id="ARBA00004496"/>
    </source>
</evidence>
<feature type="binding site" evidence="18">
    <location>
        <position position="312"/>
    </location>
    <ligand>
        <name>ATP</name>
        <dbReference type="ChEBI" id="CHEBI:30616"/>
    </ligand>
</feature>
<keyword evidence="11" id="KW-0999">Mitochondrion inner membrane</keyword>
<evidence type="ECO:0000313" key="21">
    <source>
        <dbReference type="Proteomes" id="UP000703269"/>
    </source>
</evidence>
<keyword evidence="15" id="KW-0472">Membrane</keyword>
<dbReference type="Proteomes" id="UP000703269">
    <property type="component" value="Unassembled WGS sequence"/>
</dbReference>
<dbReference type="PROSITE" id="PS01011">
    <property type="entry name" value="FOLYLPOLYGLU_SYNT_1"/>
    <property type="match status" value="1"/>
</dbReference>
<feature type="binding site" evidence="18">
    <location>
        <position position="329"/>
    </location>
    <ligand>
        <name>ATP</name>
        <dbReference type="ChEBI" id="CHEBI:30616"/>
    </ligand>
</feature>
<feature type="binding site" evidence="19">
    <location>
        <position position="196"/>
    </location>
    <ligand>
        <name>Mg(2+)</name>
        <dbReference type="ChEBI" id="CHEBI:18420"/>
        <label>1</label>
    </ligand>
</feature>
<dbReference type="Gene3D" id="3.40.1190.10">
    <property type="entry name" value="Mur-like, catalytic domain"/>
    <property type="match status" value="1"/>
</dbReference>
<dbReference type="AlphaFoldDB" id="A0A9P3L6U8"/>
<keyword evidence="8 17" id="KW-0436">Ligase</keyword>
<dbReference type="PROSITE" id="PS01012">
    <property type="entry name" value="FOLYLPOLYGLU_SYNT_2"/>
    <property type="match status" value="1"/>
</dbReference>
<evidence type="ECO:0000256" key="4">
    <source>
        <dbReference type="ARBA" id="ARBA00005150"/>
    </source>
</evidence>
<dbReference type="InterPro" id="IPR001645">
    <property type="entry name" value="Folylpolyglutamate_synth"/>
</dbReference>
<dbReference type="SUPFAM" id="SSF53623">
    <property type="entry name" value="MurD-like peptide ligases, catalytic domain"/>
    <property type="match status" value="1"/>
</dbReference>
<proteinExistence type="inferred from homology"/>
<keyword evidence="6" id="KW-0963">Cytoplasm</keyword>
<comment type="caution">
    <text evidence="20">The sequence shown here is derived from an EMBL/GenBank/DDBJ whole genome shotgun (WGS) entry which is preliminary data.</text>
</comment>
<dbReference type="SUPFAM" id="SSF53244">
    <property type="entry name" value="MurD-like peptide ligases, peptide-binding domain"/>
    <property type="match status" value="1"/>
</dbReference>
<gene>
    <name evidence="20" type="ORF">PsYK624_004620</name>
</gene>
<evidence type="ECO:0000256" key="8">
    <source>
        <dbReference type="ARBA" id="ARBA00022598"/>
    </source>
</evidence>
<dbReference type="FunFam" id="3.40.1190.10:FF:000009">
    <property type="entry name" value="Folylpolyglutamate synthase"/>
    <property type="match status" value="1"/>
</dbReference>
<feature type="binding site" evidence="19">
    <location>
        <position position="168"/>
    </location>
    <ligand>
        <name>Mg(2+)</name>
        <dbReference type="ChEBI" id="CHEBI:18420"/>
        <label>1</label>
    </ligand>
</feature>
<dbReference type="GO" id="GO:0005524">
    <property type="term" value="F:ATP binding"/>
    <property type="evidence" value="ECO:0007669"/>
    <property type="project" value="UniProtKB-KW"/>
</dbReference>
<dbReference type="PANTHER" id="PTHR11136">
    <property type="entry name" value="FOLYLPOLYGLUTAMATE SYNTHASE-RELATED"/>
    <property type="match status" value="1"/>
</dbReference>
<keyword evidence="12 18" id="KW-0067">ATP-binding</keyword>
<dbReference type="GO" id="GO:0004326">
    <property type="term" value="F:tetrahydrofolylpolyglutamate synthase activity"/>
    <property type="evidence" value="ECO:0007669"/>
    <property type="project" value="UniProtKB-EC"/>
</dbReference>
<evidence type="ECO:0000256" key="1">
    <source>
        <dbReference type="ARBA" id="ARBA00004273"/>
    </source>
</evidence>
<dbReference type="PANTHER" id="PTHR11136:SF5">
    <property type="entry name" value="FOLYLPOLYGLUTAMATE SYNTHASE, MITOCHONDRIAL"/>
    <property type="match status" value="1"/>
</dbReference>
<evidence type="ECO:0000256" key="6">
    <source>
        <dbReference type="ARBA" id="ARBA00022490"/>
    </source>
</evidence>
<dbReference type="GO" id="GO:0006730">
    <property type="term" value="P:one-carbon metabolic process"/>
    <property type="evidence" value="ECO:0007669"/>
    <property type="project" value="UniProtKB-KW"/>
</dbReference>
<evidence type="ECO:0000256" key="19">
    <source>
        <dbReference type="PIRSR" id="PIRSR038895-2"/>
    </source>
</evidence>
<dbReference type="OrthoDB" id="5212574at2759"/>
<dbReference type="GO" id="GO:0046872">
    <property type="term" value="F:metal ion binding"/>
    <property type="evidence" value="ECO:0007669"/>
    <property type="project" value="UniProtKB-KW"/>
</dbReference>
<evidence type="ECO:0000256" key="7">
    <source>
        <dbReference type="ARBA" id="ARBA00022563"/>
    </source>
</evidence>